<sequence length="348" mass="39587">MLMKERRGSFAPIDFTPDINEKCLRQVEFYFSEYNLPYDKFLRSIAEKNDGWVPITTIATFNRMKRYRPIDKVVEVLKTSTILEVSNDGENIKRLKPLVLDRKDKQEQSSRTLAILNFPHDSDKNIISNENQENQNASELTDNAKLYQEDIENFIKTLSPKNTINQVRLKRDRKRNFNGTVLVEFKHLKNYQNFLTLYDSDIDISSFGNDNGSITINTASCERETLSYKGNKLNIMSKKQYDAQREATKSKNFSGSGQRSRSFTGSRKNLPSKKKLLAAASRAASKSSKTRTIDHLNVASDFNDFFSTTVSSVSSSNISSTSSSPTSHYNNLLTLANENAISSDEDSR</sequence>
<dbReference type="Pfam" id="PF05383">
    <property type="entry name" value="La"/>
    <property type="match status" value="1"/>
</dbReference>
<dbReference type="EMBL" id="HE806324">
    <property type="protein sequence ID" value="CCH62935.1"/>
    <property type="molecule type" value="Genomic_DNA"/>
</dbReference>
<dbReference type="OrthoDB" id="439993at2759"/>
<dbReference type="PROSITE" id="PS50961">
    <property type="entry name" value="HTH_LA"/>
    <property type="match status" value="1"/>
</dbReference>
<keyword evidence="5" id="KW-0175">Coiled coil</keyword>
<dbReference type="Gene3D" id="1.10.10.10">
    <property type="entry name" value="Winged helix-like DNA-binding domain superfamily/Winged helix DNA-binding domain"/>
    <property type="match status" value="1"/>
</dbReference>
<dbReference type="GO" id="GO:1990904">
    <property type="term" value="C:ribonucleoprotein complex"/>
    <property type="evidence" value="ECO:0007669"/>
    <property type="project" value="InterPro"/>
</dbReference>
<name>I2H983_HENB6</name>
<accession>I2H983</accession>
<proteinExistence type="predicted"/>
<dbReference type="Gene3D" id="3.30.70.330">
    <property type="match status" value="1"/>
</dbReference>
<evidence type="ECO:0000256" key="5">
    <source>
        <dbReference type="SAM" id="Coils"/>
    </source>
</evidence>
<dbReference type="RefSeq" id="XP_004182454.1">
    <property type="nucleotide sequence ID" value="XM_004182406.1"/>
</dbReference>
<feature type="region of interest" description="Disordered" evidence="6">
    <location>
        <begin position="240"/>
        <end position="270"/>
    </location>
</feature>
<dbReference type="PANTHER" id="PTHR22792">
    <property type="entry name" value="LUPUS LA PROTEIN-RELATED"/>
    <property type="match status" value="1"/>
</dbReference>
<dbReference type="FunCoup" id="I2H983">
    <property type="interactions" value="786"/>
</dbReference>
<feature type="domain" description="HTH La-type RNA-binding" evidence="7">
    <location>
        <begin position="13"/>
        <end position="102"/>
    </location>
</feature>
<evidence type="ECO:0000259" key="7">
    <source>
        <dbReference type="PROSITE" id="PS50961"/>
    </source>
</evidence>
<dbReference type="GeneID" id="14498112"/>
<evidence type="ECO:0000256" key="2">
    <source>
        <dbReference type="ARBA" id="ARBA00022884"/>
    </source>
</evidence>
<keyword evidence="2 4" id="KW-0694">RNA-binding</keyword>
<evidence type="ECO:0000256" key="1">
    <source>
        <dbReference type="ARBA" id="ARBA00004123"/>
    </source>
</evidence>
<dbReference type="GO" id="GO:0003729">
    <property type="term" value="F:mRNA binding"/>
    <property type="evidence" value="ECO:0007669"/>
    <property type="project" value="TreeGrafter"/>
</dbReference>
<dbReference type="HOGENOM" id="CLU_043291_0_0_1"/>
<keyword evidence="9" id="KW-1185">Reference proteome</keyword>
<dbReference type="SMART" id="SM00715">
    <property type="entry name" value="LA"/>
    <property type="match status" value="1"/>
</dbReference>
<dbReference type="KEGG" id="tbl:TBLA_0I02790"/>
<dbReference type="PRINTS" id="PR00302">
    <property type="entry name" value="LUPUSLA"/>
</dbReference>
<dbReference type="GO" id="GO:0005634">
    <property type="term" value="C:nucleus"/>
    <property type="evidence" value="ECO:0007669"/>
    <property type="project" value="UniProtKB-SubCell"/>
</dbReference>
<dbReference type="STRING" id="1071380.I2H983"/>
<evidence type="ECO:0000256" key="4">
    <source>
        <dbReference type="PROSITE-ProRule" id="PRU00332"/>
    </source>
</evidence>
<dbReference type="eggNOG" id="KOG0118">
    <property type="taxonomic scope" value="Eukaryota"/>
</dbReference>
<evidence type="ECO:0000256" key="3">
    <source>
        <dbReference type="ARBA" id="ARBA00023242"/>
    </source>
</evidence>
<dbReference type="InterPro" id="IPR045180">
    <property type="entry name" value="La_dom_prot"/>
</dbReference>
<dbReference type="InterPro" id="IPR012677">
    <property type="entry name" value="Nucleotide-bd_a/b_plait_sf"/>
</dbReference>
<dbReference type="InParanoid" id="I2H983"/>
<dbReference type="AlphaFoldDB" id="I2H983"/>
<gene>
    <name evidence="8" type="primary">TBLA0I02790</name>
    <name evidence="8" type="ORF">TBLA_0I02790</name>
</gene>
<dbReference type="Proteomes" id="UP000002866">
    <property type="component" value="Chromosome 9"/>
</dbReference>
<dbReference type="PANTHER" id="PTHR22792:SF140">
    <property type="entry name" value="ACHILLES, ISOFORM A"/>
    <property type="match status" value="1"/>
</dbReference>
<evidence type="ECO:0000256" key="6">
    <source>
        <dbReference type="SAM" id="MobiDB-lite"/>
    </source>
</evidence>
<feature type="coiled-coil region" evidence="5">
    <location>
        <begin position="130"/>
        <end position="157"/>
    </location>
</feature>
<dbReference type="InterPro" id="IPR006630">
    <property type="entry name" value="La_HTH"/>
</dbReference>
<reference evidence="8 9" key="1">
    <citation type="journal article" date="2011" name="Proc. Natl. Acad. Sci. U.S.A.">
        <title>Evolutionary erosion of yeast sex chromosomes by mating-type switching accidents.</title>
        <authorList>
            <person name="Gordon J.L."/>
            <person name="Armisen D."/>
            <person name="Proux-Wera E."/>
            <person name="Oheigeartaigh S.S."/>
            <person name="Byrne K.P."/>
            <person name="Wolfe K.H."/>
        </authorList>
    </citation>
    <scope>NUCLEOTIDE SEQUENCE [LARGE SCALE GENOMIC DNA]</scope>
    <source>
        <strain evidence="9">ATCC 34711 / CBS 6284 / DSM 70876 / NBRC 10599 / NRRL Y-10934 / UCD 77-7</strain>
    </source>
</reference>
<dbReference type="OMA" id="FAGEDEC"/>
<feature type="compositionally biased region" description="Polar residues" evidence="6">
    <location>
        <begin position="250"/>
        <end position="269"/>
    </location>
</feature>
<protein>
    <recommendedName>
        <fullName evidence="7">HTH La-type RNA-binding domain-containing protein</fullName>
    </recommendedName>
</protein>
<organism evidence="8 9">
    <name type="scientific">Henningerozyma blattae (strain ATCC 34711 / CBS 6284 / DSM 70876 / NBRC 10599 / NRRL Y-10934 / UCD 77-7)</name>
    <name type="common">Yeast</name>
    <name type="synonym">Tetrapisispora blattae</name>
    <dbReference type="NCBI Taxonomy" id="1071380"/>
    <lineage>
        <taxon>Eukaryota</taxon>
        <taxon>Fungi</taxon>
        <taxon>Dikarya</taxon>
        <taxon>Ascomycota</taxon>
        <taxon>Saccharomycotina</taxon>
        <taxon>Saccharomycetes</taxon>
        <taxon>Saccharomycetales</taxon>
        <taxon>Saccharomycetaceae</taxon>
        <taxon>Henningerozyma</taxon>
    </lineage>
</organism>
<dbReference type="SUPFAM" id="SSF46785">
    <property type="entry name" value="Winged helix' DNA-binding domain"/>
    <property type="match status" value="1"/>
</dbReference>
<evidence type="ECO:0000313" key="8">
    <source>
        <dbReference type="EMBL" id="CCH62935.1"/>
    </source>
</evidence>
<comment type="subcellular location">
    <subcellularLocation>
        <location evidence="1">Nucleus</location>
    </subcellularLocation>
</comment>
<evidence type="ECO:0000313" key="9">
    <source>
        <dbReference type="Proteomes" id="UP000002866"/>
    </source>
</evidence>
<dbReference type="InterPro" id="IPR036388">
    <property type="entry name" value="WH-like_DNA-bd_sf"/>
</dbReference>
<dbReference type="CDD" id="cd08029">
    <property type="entry name" value="LA_like_fungal"/>
    <property type="match status" value="1"/>
</dbReference>
<dbReference type="InterPro" id="IPR002344">
    <property type="entry name" value="Lupus_La"/>
</dbReference>
<keyword evidence="3" id="KW-0539">Nucleus</keyword>
<feature type="compositionally biased region" description="Basic and acidic residues" evidence="6">
    <location>
        <begin position="240"/>
        <end position="249"/>
    </location>
</feature>
<dbReference type="GO" id="GO:0006396">
    <property type="term" value="P:RNA processing"/>
    <property type="evidence" value="ECO:0007669"/>
    <property type="project" value="InterPro"/>
</dbReference>
<dbReference type="InterPro" id="IPR036390">
    <property type="entry name" value="WH_DNA-bd_sf"/>
</dbReference>